<dbReference type="AlphaFoldDB" id="A0A6J6YPK2"/>
<dbReference type="Gene3D" id="3.30.360.10">
    <property type="entry name" value="Dihydrodipicolinate Reductase, domain 2"/>
    <property type="match status" value="1"/>
</dbReference>
<dbReference type="Gene3D" id="3.40.50.720">
    <property type="entry name" value="NAD(P)-binding Rossmann-like Domain"/>
    <property type="match status" value="1"/>
</dbReference>
<evidence type="ECO:0000256" key="2">
    <source>
        <dbReference type="ARBA" id="ARBA00023002"/>
    </source>
</evidence>
<dbReference type="SUPFAM" id="SSF51735">
    <property type="entry name" value="NAD(P)-binding Rossmann-fold domains"/>
    <property type="match status" value="1"/>
</dbReference>
<dbReference type="PANTHER" id="PTHR22604:SF105">
    <property type="entry name" value="TRANS-1,2-DIHYDROBENZENE-1,2-DIOL DEHYDROGENASE"/>
    <property type="match status" value="1"/>
</dbReference>
<dbReference type="Pfam" id="PF01408">
    <property type="entry name" value="GFO_IDH_MocA"/>
    <property type="match status" value="1"/>
</dbReference>
<proteinExistence type="inferred from homology"/>
<keyword evidence="2" id="KW-0560">Oxidoreductase</keyword>
<dbReference type="InterPro" id="IPR055170">
    <property type="entry name" value="GFO_IDH_MocA-like_dom"/>
</dbReference>
<dbReference type="EMBL" id="CAFABA010000001">
    <property type="protein sequence ID" value="CAB4811451.1"/>
    <property type="molecule type" value="Genomic_DNA"/>
</dbReference>
<evidence type="ECO:0000313" key="8">
    <source>
        <dbReference type="EMBL" id="CAB4977014.1"/>
    </source>
</evidence>
<feature type="domain" description="Gfo/Idh/MocA-like oxidoreductase N-terminal" evidence="3">
    <location>
        <begin position="5"/>
        <end position="121"/>
    </location>
</feature>
<protein>
    <submittedName>
        <fullName evidence="6">Unannotated protein</fullName>
    </submittedName>
</protein>
<dbReference type="EMBL" id="CAEZYR010000078">
    <property type="protein sequence ID" value="CAB4754733.1"/>
    <property type="molecule type" value="Genomic_DNA"/>
</dbReference>
<evidence type="ECO:0000259" key="4">
    <source>
        <dbReference type="Pfam" id="PF22725"/>
    </source>
</evidence>
<comment type="similarity">
    <text evidence="1">Belongs to the Gfo/Idh/MocA family.</text>
</comment>
<reference evidence="6" key="1">
    <citation type="submission" date="2020-05" db="EMBL/GenBank/DDBJ databases">
        <authorList>
            <person name="Chiriac C."/>
            <person name="Salcher M."/>
            <person name="Ghai R."/>
            <person name="Kavagutti S V."/>
        </authorList>
    </citation>
    <scope>NUCLEOTIDE SEQUENCE</scope>
</reference>
<dbReference type="InterPro" id="IPR000683">
    <property type="entry name" value="Gfo/Idh/MocA-like_OxRdtase_N"/>
</dbReference>
<evidence type="ECO:0000313" key="5">
    <source>
        <dbReference type="EMBL" id="CAB4754733.1"/>
    </source>
</evidence>
<dbReference type="EMBL" id="CAFBOS010000004">
    <property type="protein sequence ID" value="CAB4977014.1"/>
    <property type="molecule type" value="Genomic_DNA"/>
</dbReference>
<organism evidence="6">
    <name type="scientific">freshwater metagenome</name>
    <dbReference type="NCBI Taxonomy" id="449393"/>
    <lineage>
        <taxon>unclassified sequences</taxon>
        <taxon>metagenomes</taxon>
        <taxon>ecological metagenomes</taxon>
    </lineage>
</organism>
<accession>A0A6J6YPK2</accession>
<evidence type="ECO:0000256" key="1">
    <source>
        <dbReference type="ARBA" id="ARBA00010928"/>
    </source>
</evidence>
<evidence type="ECO:0000313" key="6">
    <source>
        <dbReference type="EMBL" id="CAB4811451.1"/>
    </source>
</evidence>
<evidence type="ECO:0000313" key="7">
    <source>
        <dbReference type="EMBL" id="CAB4895360.1"/>
    </source>
</evidence>
<feature type="domain" description="GFO/IDH/MocA-like oxidoreductase" evidence="4">
    <location>
        <begin position="132"/>
        <end position="247"/>
    </location>
</feature>
<dbReference type="GO" id="GO:0000166">
    <property type="term" value="F:nucleotide binding"/>
    <property type="evidence" value="ECO:0007669"/>
    <property type="project" value="InterPro"/>
</dbReference>
<dbReference type="EMBL" id="CAFBMH010000012">
    <property type="protein sequence ID" value="CAB4895360.1"/>
    <property type="molecule type" value="Genomic_DNA"/>
</dbReference>
<dbReference type="Pfam" id="PF22725">
    <property type="entry name" value="GFO_IDH_MocA_C3"/>
    <property type="match status" value="1"/>
</dbReference>
<evidence type="ECO:0000259" key="3">
    <source>
        <dbReference type="Pfam" id="PF01408"/>
    </source>
</evidence>
<gene>
    <name evidence="5" type="ORF">UFOPK2754_02020</name>
    <name evidence="6" type="ORF">UFOPK3139_00011</name>
    <name evidence="7" type="ORF">UFOPK3543_00547</name>
    <name evidence="8" type="ORF">UFOPK3967_00113</name>
</gene>
<dbReference type="GO" id="GO:0016491">
    <property type="term" value="F:oxidoreductase activity"/>
    <property type="evidence" value="ECO:0007669"/>
    <property type="project" value="UniProtKB-KW"/>
</dbReference>
<name>A0A6J6YPK2_9ZZZZ</name>
<dbReference type="InterPro" id="IPR036291">
    <property type="entry name" value="NAD(P)-bd_dom_sf"/>
</dbReference>
<sequence>MSALLRVGVAGTGRIAQALVSGAAFAPEVRIVAVSSRHQAAATEFAQRYGIGRAHQGADRLADDDDVDLVYVASLNHLHHRDVCRFLDAGKHVLCEKPFALDAAKAAEMIAAAERNDRFLMDALWSRFLPSWQRVRSLVDDGAIGAPRSLSAELGFASTDPPHGRLRDRGQGGGSLLDSGIYPHAFASWFLGEPERVHAVADIGPTGVDDETSCTLTYASGAHAQIRSSFRDALASAAFVAGPDGAIELSPRMHRSTRVVLRRLGRDDVVETLPYEGNGLHLQLTHVARCIAEGRRDSPVMPLAETLGILRTLDAIRAQIGLRYDTDAQDQ</sequence>
<dbReference type="PANTHER" id="PTHR22604">
    <property type="entry name" value="OXIDOREDUCTASES"/>
    <property type="match status" value="1"/>
</dbReference>
<dbReference type="SUPFAM" id="SSF55347">
    <property type="entry name" value="Glyceraldehyde-3-phosphate dehydrogenase-like, C-terminal domain"/>
    <property type="match status" value="1"/>
</dbReference>
<dbReference type="InterPro" id="IPR050984">
    <property type="entry name" value="Gfo/Idh/MocA_domain"/>
</dbReference>